<evidence type="ECO:0000256" key="5">
    <source>
        <dbReference type="ARBA" id="ARBA00022448"/>
    </source>
</evidence>
<dbReference type="PANTHER" id="PTHR13190:SF1">
    <property type="entry name" value="AUTOPHAGY-RELATED 2, ISOFORM A"/>
    <property type="match status" value="1"/>
</dbReference>
<dbReference type="GO" id="GO:0061908">
    <property type="term" value="C:phagophore"/>
    <property type="evidence" value="ECO:0007669"/>
    <property type="project" value="TreeGrafter"/>
</dbReference>
<comment type="subcellular location">
    <subcellularLocation>
        <location evidence="1">Endoplasmic reticulum membrane</location>
        <topology evidence="1">Peripheral membrane protein</topology>
    </subcellularLocation>
    <subcellularLocation>
        <location evidence="2">Preautophagosomal structure membrane</location>
        <topology evidence="2">Peripheral membrane protein</topology>
    </subcellularLocation>
</comment>
<evidence type="ECO:0000256" key="6">
    <source>
        <dbReference type="ARBA" id="ARBA00022824"/>
    </source>
</evidence>
<comment type="catalytic activity">
    <reaction evidence="11">
        <text>a 1,2-diacyl-sn-glycero-3-phosphoethanolamine(in) = a 1,2-diacyl-sn-glycero-3-phosphoethanolamine(out)</text>
        <dbReference type="Rhea" id="RHEA:38895"/>
        <dbReference type="ChEBI" id="CHEBI:64612"/>
    </reaction>
</comment>
<keyword evidence="9" id="KW-0472">Membrane</keyword>
<evidence type="ECO:0000256" key="7">
    <source>
        <dbReference type="ARBA" id="ARBA00023006"/>
    </source>
</evidence>
<dbReference type="AlphaFoldDB" id="A0A6N2K333"/>
<evidence type="ECO:0000313" key="12">
    <source>
        <dbReference type="EMBL" id="VFU22282.1"/>
    </source>
</evidence>
<dbReference type="GO" id="GO:0032266">
    <property type="term" value="F:phosphatidylinositol-3-phosphate binding"/>
    <property type="evidence" value="ECO:0007669"/>
    <property type="project" value="TreeGrafter"/>
</dbReference>
<evidence type="ECO:0000256" key="1">
    <source>
        <dbReference type="ARBA" id="ARBA00004406"/>
    </source>
</evidence>
<evidence type="ECO:0000256" key="3">
    <source>
        <dbReference type="ARBA" id="ARBA00009714"/>
    </source>
</evidence>
<reference evidence="12" key="1">
    <citation type="submission" date="2019-03" db="EMBL/GenBank/DDBJ databases">
        <authorList>
            <person name="Mank J."/>
            <person name="Almeida P."/>
        </authorList>
    </citation>
    <scope>NUCLEOTIDE SEQUENCE</scope>
    <source>
        <strain evidence="12">78183</strain>
    </source>
</reference>
<dbReference type="EMBL" id="CAADRP010000058">
    <property type="protein sequence ID" value="VFU22282.1"/>
    <property type="molecule type" value="Genomic_DNA"/>
</dbReference>
<name>A0A6N2K333_SALVM</name>
<keyword evidence="7" id="KW-0072">Autophagy</keyword>
<protein>
    <recommendedName>
        <fullName evidence="4">Autophagy-related protein 2</fullName>
    </recommendedName>
</protein>
<proteinExistence type="inferred from homology"/>
<organism evidence="12">
    <name type="scientific">Salix viminalis</name>
    <name type="common">Common osier</name>
    <name type="synonym">Basket willow</name>
    <dbReference type="NCBI Taxonomy" id="40686"/>
    <lineage>
        <taxon>Eukaryota</taxon>
        <taxon>Viridiplantae</taxon>
        <taxon>Streptophyta</taxon>
        <taxon>Embryophyta</taxon>
        <taxon>Tracheophyta</taxon>
        <taxon>Spermatophyta</taxon>
        <taxon>Magnoliopsida</taxon>
        <taxon>eudicotyledons</taxon>
        <taxon>Gunneridae</taxon>
        <taxon>Pentapetalae</taxon>
        <taxon>rosids</taxon>
        <taxon>fabids</taxon>
        <taxon>Malpighiales</taxon>
        <taxon>Salicaceae</taxon>
        <taxon>Saliceae</taxon>
        <taxon>Salix</taxon>
    </lineage>
</organism>
<dbReference type="GO" id="GO:0006869">
    <property type="term" value="P:lipid transport"/>
    <property type="evidence" value="ECO:0007669"/>
    <property type="project" value="UniProtKB-KW"/>
</dbReference>
<keyword evidence="5" id="KW-0813">Transport</keyword>
<comment type="similarity">
    <text evidence="3">Belongs to the ATG2 family.</text>
</comment>
<evidence type="ECO:0000256" key="11">
    <source>
        <dbReference type="ARBA" id="ARBA00024615"/>
    </source>
</evidence>
<dbReference type="GO" id="GO:0034045">
    <property type="term" value="C:phagophore assembly site membrane"/>
    <property type="evidence" value="ECO:0007669"/>
    <property type="project" value="UniProtKB-SubCell"/>
</dbReference>
<evidence type="ECO:0000256" key="8">
    <source>
        <dbReference type="ARBA" id="ARBA00023055"/>
    </source>
</evidence>
<dbReference type="GO" id="GO:0043495">
    <property type="term" value="F:protein-membrane adaptor activity"/>
    <property type="evidence" value="ECO:0007669"/>
    <property type="project" value="TreeGrafter"/>
</dbReference>
<dbReference type="GO" id="GO:0061723">
    <property type="term" value="P:glycophagy"/>
    <property type="evidence" value="ECO:0007669"/>
    <property type="project" value="TreeGrafter"/>
</dbReference>
<keyword evidence="6" id="KW-0256">Endoplasmic reticulum</keyword>
<dbReference type="InterPro" id="IPR026849">
    <property type="entry name" value="ATG2"/>
</dbReference>
<dbReference type="GO" id="GO:0000422">
    <property type="term" value="P:autophagy of mitochondrion"/>
    <property type="evidence" value="ECO:0007669"/>
    <property type="project" value="TreeGrafter"/>
</dbReference>
<evidence type="ECO:0000256" key="4">
    <source>
        <dbReference type="ARBA" id="ARBA00018070"/>
    </source>
</evidence>
<gene>
    <name evidence="12" type="ORF">SVIM_LOCUS22996</name>
</gene>
<keyword evidence="8" id="KW-0445">Lipid transport</keyword>
<dbReference type="Pfam" id="PF13329">
    <property type="entry name" value="ATG2_CAD"/>
    <property type="match status" value="1"/>
</dbReference>
<dbReference type="GO" id="GO:0000045">
    <property type="term" value="P:autophagosome assembly"/>
    <property type="evidence" value="ECO:0007669"/>
    <property type="project" value="TreeGrafter"/>
</dbReference>
<dbReference type="PANTHER" id="PTHR13190">
    <property type="entry name" value="AUTOPHAGY-RELATED 2, ISOFORM A"/>
    <property type="match status" value="1"/>
</dbReference>
<evidence type="ECO:0000256" key="9">
    <source>
        <dbReference type="ARBA" id="ARBA00023136"/>
    </source>
</evidence>
<sequence>MKHCFPFFRQKFDIWPIILRVDYSPHHVDLAALSNGKYVELVNLVPWKGVELHLKHVHSAGVYGWGSVCETTIGEWLVEISQNQIHKILQGLPTIRSLVAVGSSAAKLVSLPVQLHF</sequence>
<dbReference type="GO" id="GO:0034727">
    <property type="term" value="P:piecemeal microautophagy of the nucleus"/>
    <property type="evidence" value="ECO:0007669"/>
    <property type="project" value="TreeGrafter"/>
</dbReference>
<evidence type="ECO:0000256" key="10">
    <source>
        <dbReference type="ARBA" id="ARBA00024479"/>
    </source>
</evidence>
<dbReference type="GO" id="GO:0061709">
    <property type="term" value="P:reticulophagy"/>
    <property type="evidence" value="ECO:0007669"/>
    <property type="project" value="TreeGrafter"/>
</dbReference>
<comment type="catalytic activity">
    <reaction evidence="10">
        <text>a 1,2-diacyl-sn-glycero-3-phospho-L-serine(in) = a 1,2-diacyl-sn-glycero-3-phospho-L-serine(out)</text>
        <dbReference type="Rhea" id="RHEA:38663"/>
        <dbReference type="ChEBI" id="CHEBI:57262"/>
    </reaction>
</comment>
<accession>A0A6N2K333</accession>
<evidence type="ECO:0000256" key="2">
    <source>
        <dbReference type="ARBA" id="ARBA00004623"/>
    </source>
</evidence>
<dbReference type="GO" id="GO:0005789">
    <property type="term" value="C:endoplasmic reticulum membrane"/>
    <property type="evidence" value="ECO:0007669"/>
    <property type="project" value="UniProtKB-SubCell"/>
</dbReference>